<dbReference type="InterPro" id="IPR027417">
    <property type="entry name" value="P-loop_NTPase"/>
</dbReference>
<gene>
    <name evidence="2" type="ORF">PCAMFM013_S017g000235</name>
</gene>
<feature type="region of interest" description="Disordered" evidence="1">
    <location>
        <begin position="151"/>
        <end position="173"/>
    </location>
</feature>
<evidence type="ECO:0000313" key="2">
    <source>
        <dbReference type="EMBL" id="CRL26252.1"/>
    </source>
</evidence>
<accession>A0A0G4PIM0</accession>
<evidence type="ECO:0000313" key="3">
    <source>
        <dbReference type="Proteomes" id="UP000053732"/>
    </source>
</evidence>
<protein>
    <submittedName>
        <fullName evidence="2">Str. FM013</fullName>
    </submittedName>
</protein>
<dbReference type="STRING" id="1429867.A0A0G4PIM0"/>
<dbReference type="Gene3D" id="3.40.50.300">
    <property type="entry name" value="P-loop containing nucleotide triphosphate hydrolases"/>
    <property type="match status" value="1"/>
</dbReference>
<evidence type="ECO:0000256" key="1">
    <source>
        <dbReference type="SAM" id="MobiDB-lite"/>
    </source>
</evidence>
<dbReference type="Proteomes" id="UP000053732">
    <property type="component" value="Unassembled WGS sequence"/>
</dbReference>
<reference evidence="2 3" key="1">
    <citation type="journal article" date="2014" name="Nat. Commun.">
        <title>Multiple recent horizontal transfers of a large genomic region in cheese making fungi.</title>
        <authorList>
            <person name="Cheeseman K."/>
            <person name="Ropars J."/>
            <person name="Renault P."/>
            <person name="Dupont J."/>
            <person name="Gouzy J."/>
            <person name="Branca A."/>
            <person name="Abraham A.L."/>
            <person name="Ceppi M."/>
            <person name="Conseiller E."/>
            <person name="Debuchy R."/>
            <person name="Malagnac F."/>
            <person name="Goarin A."/>
            <person name="Silar P."/>
            <person name="Lacoste S."/>
            <person name="Sallet E."/>
            <person name="Bensimon A."/>
            <person name="Giraud T."/>
            <person name="Brygoo Y."/>
        </authorList>
    </citation>
    <scope>NUCLEOTIDE SEQUENCE [LARGE SCALE GENOMIC DNA]</scope>
    <source>
        <strain evidence="3">FM 013</strain>
    </source>
</reference>
<proteinExistence type="predicted"/>
<sequence length="173" mass="19045">MQDRNGASINLWRSSMWSRRTTRLTFVQTKINSATLGEAEHGCLYRGYLTVDAAQGEDSEEAPIVTLLLTKPGEVGNQIRFVSNKERLNLVLSGAQKALVVINNARLWPKQVIKNIERLSHNKFCAGVFRLLTSTDNRQVVESRLQAGPVTSSNTTLVGDPMDVDNTSGSIDG</sequence>
<organism evidence="2 3">
    <name type="scientific">Penicillium camemberti (strain FM 013)</name>
    <dbReference type="NCBI Taxonomy" id="1429867"/>
    <lineage>
        <taxon>Eukaryota</taxon>
        <taxon>Fungi</taxon>
        <taxon>Dikarya</taxon>
        <taxon>Ascomycota</taxon>
        <taxon>Pezizomycotina</taxon>
        <taxon>Eurotiomycetes</taxon>
        <taxon>Eurotiomycetidae</taxon>
        <taxon>Eurotiales</taxon>
        <taxon>Aspergillaceae</taxon>
        <taxon>Penicillium</taxon>
    </lineage>
</organism>
<name>A0A0G4PIM0_PENC3</name>
<keyword evidence="3" id="KW-1185">Reference proteome</keyword>
<dbReference type="EMBL" id="HG793150">
    <property type="protein sequence ID" value="CRL26252.1"/>
    <property type="molecule type" value="Genomic_DNA"/>
</dbReference>
<dbReference type="AlphaFoldDB" id="A0A0G4PIM0"/>